<evidence type="ECO:0000313" key="1">
    <source>
        <dbReference type="EMBL" id="BBL72691.1"/>
    </source>
</evidence>
<accession>A0A8D5AM09</accession>
<dbReference type="EMBL" id="AP019782">
    <property type="protein sequence ID" value="BBL72691.1"/>
    <property type="molecule type" value="Genomic_DNA"/>
</dbReference>
<sequence length="140" mass="15051">MSCILRAGGKGVDVDALLSQISMAPDSIWRSGEQRYPKSATNQKTNEHSGVRFLASGAEFSEFRKQIEEATAFLRENQNDIRGLMAFPGVEGVVLDFGAEIHPPGCASFTFPPELSAIAGNLGLSLCLSVYPVDEEAEDA</sequence>
<dbReference type="RefSeq" id="WP_221047704.1">
    <property type="nucleotide sequence ID" value="NZ_AP019782.1"/>
</dbReference>
<dbReference type="Proteomes" id="UP000824988">
    <property type="component" value="Chromosome"/>
</dbReference>
<reference evidence="1" key="1">
    <citation type="submission" date="2019-06" db="EMBL/GenBank/DDBJ databases">
        <title>Complete genome sequence of Methylogaea oryzae strain JCM16910.</title>
        <authorList>
            <person name="Asakawa S."/>
        </authorList>
    </citation>
    <scope>NUCLEOTIDE SEQUENCE</scope>
    <source>
        <strain evidence="1">E10</strain>
    </source>
</reference>
<dbReference type="AlphaFoldDB" id="A0A8D5AM09"/>
<organism evidence="1 2">
    <name type="scientific">Methylogaea oryzae</name>
    <dbReference type="NCBI Taxonomy" id="1295382"/>
    <lineage>
        <taxon>Bacteria</taxon>
        <taxon>Pseudomonadati</taxon>
        <taxon>Pseudomonadota</taxon>
        <taxon>Gammaproteobacteria</taxon>
        <taxon>Methylococcales</taxon>
        <taxon>Methylococcaceae</taxon>
        <taxon>Methylogaea</taxon>
    </lineage>
</organism>
<evidence type="ECO:0008006" key="3">
    <source>
        <dbReference type="Google" id="ProtNLM"/>
    </source>
</evidence>
<proteinExistence type="predicted"/>
<evidence type="ECO:0000313" key="2">
    <source>
        <dbReference type="Proteomes" id="UP000824988"/>
    </source>
</evidence>
<name>A0A8D5AM09_9GAMM</name>
<dbReference type="KEGG" id="moz:MoryE10_32970"/>
<protein>
    <recommendedName>
        <fullName evidence="3">DUF4279 domain-containing protein</fullName>
    </recommendedName>
</protein>
<gene>
    <name evidence="1" type="ORF">MoryE10_32970</name>
</gene>
<keyword evidence="2" id="KW-1185">Reference proteome</keyword>